<reference evidence="5" key="1">
    <citation type="submission" date="2022-01" db="EMBL/GenBank/DDBJ databases">
        <authorList>
            <person name="King R."/>
        </authorList>
    </citation>
    <scope>NUCLEOTIDE SEQUENCE</scope>
</reference>
<sequence>MSHSLHGTFVSEKINKIRWRPDEFNNCHFFVTGSVDNVQNNIKLWDFCENIEEDDIYPFLVFNEPYCGDVTEIEFLNADYFVTSSSSGSAHLKKIIPSYTESTQLKNEVSWSKIHEFKNGDESPCTSLTTYENDVVTVGEDGTINLLNAKSPKVVRKIDNADSCSIHCVIFLKHNEVLTSNLRGQMKIWDLRSTDGKPNSTFMISGEQVTPTCLTFHPTQRHLVITGDDLGSLTTWDLRHNTYPVNVLNAHEGAVSEIKFNPECPDQLFTCSSSGEIWHWTTKAAAVPSLLLDTAEANVWLAPDNVKNKLDVFTLMPTLGKPINSLDLNRNKVICGCDNEAIYLINGVNL</sequence>
<dbReference type="Proteomes" id="UP001153709">
    <property type="component" value="Chromosome 8"/>
</dbReference>
<accession>A0A9N9TA47</accession>
<dbReference type="AlphaFoldDB" id="A0A9N9TA47"/>
<evidence type="ECO:0008006" key="7">
    <source>
        <dbReference type="Google" id="ProtNLM"/>
    </source>
</evidence>
<keyword evidence="2" id="KW-0853">WD repeat</keyword>
<comment type="subcellular location">
    <subcellularLocation>
        <location evidence="1">Nucleus</location>
    </subcellularLocation>
</comment>
<evidence type="ECO:0000313" key="5">
    <source>
        <dbReference type="EMBL" id="CAG9840001.1"/>
    </source>
</evidence>
<organism evidence="5 6">
    <name type="scientific">Diabrotica balteata</name>
    <name type="common">Banded cucumber beetle</name>
    <dbReference type="NCBI Taxonomy" id="107213"/>
    <lineage>
        <taxon>Eukaryota</taxon>
        <taxon>Metazoa</taxon>
        <taxon>Ecdysozoa</taxon>
        <taxon>Arthropoda</taxon>
        <taxon>Hexapoda</taxon>
        <taxon>Insecta</taxon>
        <taxon>Pterygota</taxon>
        <taxon>Neoptera</taxon>
        <taxon>Endopterygota</taxon>
        <taxon>Coleoptera</taxon>
        <taxon>Polyphaga</taxon>
        <taxon>Cucujiformia</taxon>
        <taxon>Chrysomeloidea</taxon>
        <taxon>Chrysomelidae</taxon>
        <taxon>Galerucinae</taxon>
        <taxon>Diabroticina</taxon>
        <taxon>Diabroticites</taxon>
        <taxon>Diabrotica</taxon>
    </lineage>
</organism>
<protein>
    <recommendedName>
        <fullName evidence="7">Nucleoporin Nup43</fullName>
    </recommendedName>
</protein>
<dbReference type="OrthoDB" id="9890280at2759"/>
<dbReference type="InterPro" id="IPR015943">
    <property type="entry name" value="WD40/YVTN_repeat-like_dom_sf"/>
</dbReference>
<evidence type="ECO:0000313" key="6">
    <source>
        <dbReference type="Proteomes" id="UP001153709"/>
    </source>
</evidence>
<evidence type="ECO:0000256" key="4">
    <source>
        <dbReference type="ARBA" id="ARBA00023242"/>
    </source>
</evidence>
<dbReference type="Gene3D" id="2.130.10.10">
    <property type="entry name" value="YVTN repeat-like/Quinoprotein amine dehydrogenase"/>
    <property type="match status" value="1"/>
</dbReference>
<keyword evidence="3" id="KW-0677">Repeat</keyword>
<dbReference type="InterPro" id="IPR036322">
    <property type="entry name" value="WD40_repeat_dom_sf"/>
</dbReference>
<dbReference type="PANTHER" id="PTHR22652">
    <property type="entry name" value="NUCLEOPORIN NUP43"/>
    <property type="match status" value="1"/>
</dbReference>
<dbReference type="SUPFAM" id="SSF50978">
    <property type="entry name" value="WD40 repeat-like"/>
    <property type="match status" value="1"/>
</dbReference>
<keyword evidence="4" id="KW-0539">Nucleus</keyword>
<dbReference type="PANTHER" id="PTHR22652:SF0">
    <property type="entry name" value="NUCLEOPORIN NUP43"/>
    <property type="match status" value="1"/>
</dbReference>
<dbReference type="SMART" id="SM00320">
    <property type="entry name" value="WD40"/>
    <property type="match status" value="6"/>
</dbReference>
<dbReference type="InterPro" id="IPR001680">
    <property type="entry name" value="WD40_rpt"/>
</dbReference>
<gene>
    <name evidence="5" type="ORF">DIABBA_LOCUS12706</name>
</gene>
<keyword evidence="6" id="KW-1185">Reference proteome</keyword>
<evidence type="ECO:0000256" key="3">
    <source>
        <dbReference type="ARBA" id="ARBA00022737"/>
    </source>
</evidence>
<name>A0A9N9TA47_DIABA</name>
<evidence type="ECO:0000256" key="1">
    <source>
        <dbReference type="ARBA" id="ARBA00004123"/>
    </source>
</evidence>
<dbReference type="GO" id="GO:0031080">
    <property type="term" value="C:nuclear pore outer ring"/>
    <property type="evidence" value="ECO:0007669"/>
    <property type="project" value="TreeGrafter"/>
</dbReference>
<proteinExistence type="predicted"/>
<dbReference type="EMBL" id="OU898283">
    <property type="protein sequence ID" value="CAG9840001.1"/>
    <property type="molecule type" value="Genomic_DNA"/>
</dbReference>
<evidence type="ECO:0000256" key="2">
    <source>
        <dbReference type="ARBA" id="ARBA00022574"/>
    </source>
</evidence>